<dbReference type="Gramene" id="OE9A015771T1">
    <property type="protein sequence ID" value="OE9A015771C1"/>
    <property type="gene ID" value="OE9A015771"/>
</dbReference>
<evidence type="ECO:0000313" key="1">
    <source>
        <dbReference type="EMBL" id="CAA2987159.1"/>
    </source>
</evidence>
<reference evidence="1 2" key="1">
    <citation type="submission" date="2019-12" db="EMBL/GenBank/DDBJ databases">
        <authorList>
            <person name="Alioto T."/>
            <person name="Alioto T."/>
            <person name="Gomez Garrido J."/>
        </authorList>
    </citation>
    <scope>NUCLEOTIDE SEQUENCE [LARGE SCALE GENOMIC DNA]</scope>
</reference>
<keyword evidence="2" id="KW-1185">Reference proteome</keyword>
<name>A0A8S0S6H4_OLEEU</name>
<proteinExistence type="predicted"/>
<dbReference type="AlphaFoldDB" id="A0A8S0S6H4"/>
<dbReference type="EMBL" id="CACTIH010003906">
    <property type="protein sequence ID" value="CAA2987159.1"/>
    <property type="molecule type" value="Genomic_DNA"/>
</dbReference>
<sequence>MQLPPHLKDFTTALCIIFHCGSDGTGGKYLLLLHLNGMTTLHFDDYSLRDSSQRFTPTTLLFVSLSPLRDHHSDTEATSLSPYQRCHHNNDEHRGNSVALPFTATLDVALSFTTVSRAAV</sequence>
<evidence type="ECO:0000313" key="2">
    <source>
        <dbReference type="Proteomes" id="UP000594638"/>
    </source>
</evidence>
<accession>A0A8S0S6H4</accession>
<dbReference type="Proteomes" id="UP000594638">
    <property type="component" value="Unassembled WGS sequence"/>
</dbReference>
<comment type="caution">
    <text evidence="1">The sequence shown here is derived from an EMBL/GenBank/DDBJ whole genome shotgun (WGS) entry which is preliminary data.</text>
</comment>
<organism evidence="1 2">
    <name type="scientific">Olea europaea subsp. europaea</name>
    <dbReference type="NCBI Taxonomy" id="158383"/>
    <lineage>
        <taxon>Eukaryota</taxon>
        <taxon>Viridiplantae</taxon>
        <taxon>Streptophyta</taxon>
        <taxon>Embryophyta</taxon>
        <taxon>Tracheophyta</taxon>
        <taxon>Spermatophyta</taxon>
        <taxon>Magnoliopsida</taxon>
        <taxon>eudicotyledons</taxon>
        <taxon>Gunneridae</taxon>
        <taxon>Pentapetalae</taxon>
        <taxon>asterids</taxon>
        <taxon>lamiids</taxon>
        <taxon>Lamiales</taxon>
        <taxon>Oleaceae</taxon>
        <taxon>Oleeae</taxon>
        <taxon>Olea</taxon>
    </lineage>
</organism>
<gene>
    <name evidence="1" type="ORF">OLEA9_A015771</name>
</gene>
<protein>
    <submittedName>
        <fullName evidence="1">Uncharacterized protein</fullName>
    </submittedName>
</protein>